<dbReference type="Pfam" id="PF00126">
    <property type="entry name" value="HTH_1"/>
    <property type="match status" value="1"/>
</dbReference>
<keyword evidence="2" id="KW-0805">Transcription regulation</keyword>
<comment type="similarity">
    <text evidence="1">Belongs to the LysR transcriptional regulatory family.</text>
</comment>
<evidence type="ECO:0000256" key="3">
    <source>
        <dbReference type="ARBA" id="ARBA00023125"/>
    </source>
</evidence>
<dbReference type="RefSeq" id="WP_226936271.1">
    <property type="nucleotide sequence ID" value="NZ_JACDXX010000011.1"/>
</dbReference>
<dbReference type="Pfam" id="PF03466">
    <property type="entry name" value="LysR_substrate"/>
    <property type="match status" value="1"/>
</dbReference>
<evidence type="ECO:0000259" key="5">
    <source>
        <dbReference type="PROSITE" id="PS50931"/>
    </source>
</evidence>
<keyword evidence="7" id="KW-1185">Reference proteome</keyword>
<dbReference type="SUPFAM" id="SSF53850">
    <property type="entry name" value="Periplasmic binding protein-like II"/>
    <property type="match status" value="1"/>
</dbReference>
<dbReference type="Gene3D" id="1.10.10.10">
    <property type="entry name" value="Winged helix-like DNA-binding domain superfamily/Winged helix DNA-binding domain"/>
    <property type="match status" value="1"/>
</dbReference>
<dbReference type="InterPro" id="IPR005119">
    <property type="entry name" value="LysR_subst-bd"/>
</dbReference>
<evidence type="ECO:0000256" key="2">
    <source>
        <dbReference type="ARBA" id="ARBA00023015"/>
    </source>
</evidence>
<dbReference type="PANTHER" id="PTHR30346:SF0">
    <property type="entry name" value="HCA OPERON TRANSCRIPTIONAL ACTIVATOR HCAR"/>
    <property type="match status" value="1"/>
</dbReference>
<evidence type="ECO:0000256" key="4">
    <source>
        <dbReference type="ARBA" id="ARBA00023163"/>
    </source>
</evidence>
<sequence>MRFTLRQLSYFVAAGQTGSVTRAAEAVNISQPSISAAIAHLETELGAQLFVRYHAQGLSLTPAGQRLLSAARELLRDSYGLYEVVNSAMGIVAGPITVGAFRTFAPLVLPEIWSGFQARYPDVRMNVMEGSEAELLEGLRTARLDIALTYELSLSPDMTFVPLAHVPTYVLLAADHPMAGRKSLRLAELAEQSFVLLDMPLTRQYFLSLFEKMGLAPRILTETSSPAALRSYVAAGLGYSLMTMRPANMRAENNLPLAYVELEQDLPPMKLGLAWLTALKRPRVCEAFEEFCCELAQQGALPGMAPLPGADEMDHIFHG</sequence>
<dbReference type="PRINTS" id="PR00039">
    <property type="entry name" value="HTHLYSR"/>
</dbReference>
<evidence type="ECO:0000313" key="7">
    <source>
        <dbReference type="Proteomes" id="UP001198571"/>
    </source>
</evidence>
<dbReference type="InterPro" id="IPR036390">
    <property type="entry name" value="WH_DNA-bd_sf"/>
</dbReference>
<organism evidence="6 7">
    <name type="scientific">Pseudogemmobacter faecipullorum</name>
    <dbReference type="NCBI Taxonomy" id="2755041"/>
    <lineage>
        <taxon>Bacteria</taxon>
        <taxon>Pseudomonadati</taxon>
        <taxon>Pseudomonadota</taxon>
        <taxon>Alphaproteobacteria</taxon>
        <taxon>Rhodobacterales</taxon>
        <taxon>Paracoccaceae</taxon>
        <taxon>Pseudogemmobacter</taxon>
    </lineage>
</organism>
<keyword evidence="4" id="KW-0804">Transcription</keyword>
<dbReference type="PROSITE" id="PS50931">
    <property type="entry name" value="HTH_LYSR"/>
    <property type="match status" value="1"/>
</dbReference>
<evidence type="ECO:0000313" key="6">
    <source>
        <dbReference type="EMBL" id="MCB5410941.1"/>
    </source>
</evidence>
<dbReference type="InterPro" id="IPR000847">
    <property type="entry name" value="LysR_HTH_N"/>
</dbReference>
<reference evidence="6 7" key="1">
    <citation type="submission" date="2020-07" db="EMBL/GenBank/DDBJ databases">
        <title>Pseudogemmobacter sp. nov., isolated from poultry manure in Taiwan.</title>
        <authorList>
            <person name="Lin S.-Y."/>
            <person name="Tang Y.-S."/>
            <person name="Young C.-C."/>
        </authorList>
    </citation>
    <scope>NUCLEOTIDE SEQUENCE [LARGE SCALE GENOMIC DNA]</scope>
    <source>
        <strain evidence="6 7">CC-YST710</strain>
    </source>
</reference>
<comment type="caution">
    <text evidence="6">The sequence shown here is derived from an EMBL/GenBank/DDBJ whole genome shotgun (WGS) entry which is preliminary data.</text>
</comment>
<dbReference type="PANTHER" id="PTHR30346">
    <property type="entry name" value="TRANSCRIPTIONAL DUAL REGULATOR HCAR-RELATED"/>
    <property type="match status" value="1"/>
</dbReference>
<proteinExistence type="inferred from homology"/>
<gene>
    <name evidence="6" type="ORF">H0485_13135</name>
</gene>
<dbReference type="Gene3D" id="3.40.190.10">
    <property type="entry name" value="Periplasmic binding protein-like II"/>
    <property type="match status" value="2"/>
</dbReference>
<dbReference type="SUPFAM" id="SSF46785">
    <property type="entry name" value="Winged helix' DNA-binding domain"/>
    <property type="match status" value="1"/>
</dbReference>
<dbReference type="InterPro" id="IPR036388">
    <property type="entry name" value="WH-like_DNA-bd_sf"/>
</dbReference>
<keyword evidence="3" id="KW-0238">DNA-binding</keyword>
<name>A0ABS8CNF9_9RHOB</name>
<protein>
    <submittedName>
        <fullName evidence="6">LysR family transcriptional regulator</fullName>
    </submittedName>
</protein>
<evidence type="ECO:0000256" key="1">
    <source>
        <dbReference type="ARBA" id="ARBA00009437"/>
    </source>
</evidence>
<feature type="domain" description="HTH lysR-type" evidence="5">
    <location>
        <begin position="3"/>
        <end position="61"/>
    </location>
</feature>
<accession>A0ABS8CNF9</accession>
<dbReference type="Proteomes" id="UP001198571">
    <property type="component" value="Unassembled WGS sequence"/>
</dbReference>
<dbReference type="EMBL" id="JACDXX010000011">
    <property type="protein sequence ID" value="MCB5410941.1"/>
    <property type="molecule type" value="Genomic_DNA"/>
</dbReference>